<evidence type="ECO:0000313" key="5">
    <source>
        <dbReference type="EMBL" id="MCY0150484.1"/>
    </source>
</evidence>
<feature type="region of interest" description="Disordered" evidence="3">
    <location>
        <begin position="1"/>
        <end position="21"/>
    </location>
</feature>
<dbReference type="InterPro" id="IPR050210">
    <property type="entry name" value="tRNA_Adenine-N(6)_MTase"/>
</dbReference>
<feature type="region of interest" description="Disordered" evidence="3">
    <location>
        <begin position="274"/>
        <end position="301"/>
    </location>
</feature>
<keyword evidence="6" id="KW-1185">Reference proteome</keyword>
<feature type="domain" description="Methyltransferase small" evidence="4">
    <location>
        <begin position="69"/>
        <end position="217"/>
    </location>
</feature>
<keyword evidence="1 5" id="KW-0489">Methyltransferase</keyword>
<dbReference type="Proteomes" id="UP001073227">
    <property type="component" value="Unassembled WGS sequence"/>
</dbReference>
<evidence type="ECO:0000256" key="3">
    <source>
        <dbReference type="SAM" id="MobiDB-lite"/>
    </source>
</evidence>
<dbReference type="SUPFAM" id="SSF53335">
    <property type="entry name" value="S-adenosyl-L-methionine-dependent methyltransferases"/>
    <property type="match status" value="1"/>
</dbReference>
<dbReference type="PANTHER" id="PTHR47739:SF1">
    <property type="entry name" value="TRNA1(VAL) (ADENINE(37)-N6)-METHYLTRANSFERASE"/>
    <property type="match status" value="1"/>
</dbReference>
<dbReference type="GO" id="GO:0032259">
    <property type="term" value="P:methylation"/>
    <property type="evidence" value="ECO:0007669"/>
    <property type="project" value="UniProtKB-KW"/>
</dbReference>
<organism evidence="5 6">
    <name type="scientific">Hoeflea algicola</name>
    <dbReference type="NCBI Taxonomy" id="2983763"/>
    <lineage>
        <taxon>Bacteria</taxon>
        <taxon>Pseudomonadati</taxon>
        <taxon>Pseudomonadota</taxon>
        <taxon>Alphaproteobacteria</taxon>
        <taxon>Hyphomicrobiales</taxon>
        <taxon>Rhizobiaceae</taxon>
        <taxon>Hoeflea</taxon>
    </lineage>
</organism>
<evidence type="ECO:0000256" key="1">
    <source>
        <dbReference type="ARBA" id="ARBA00022603"/>
    </source>
</evidence>
<dbReference type="EMBL" id="JAOVZR010000001">
    <property type="protein sequence ID" value="MCY0150484.1"/>
    <property type="molecule type" value="Genomic_DNA"/>
</dbReference>
<evidence type="ECO:0000259" key="4">
    <source>
        <dbReference type="Pfam" id="PF05175"/>
    </source>
</evidence>
<accession>A0ABT3ZGV3</accession>
<comment type="caution">
    <text evidence="5">The sequence shown here is derived from an EMBL/GenBank/DDBJ whole genome shotgun (WGS) entry which is preliminary data.</text>
</comment>
<keyword evidence="1 5" id="KW-0808">Transferase</keyword>
<dbReference type="PANTHER" id="PTHR47739">
    <property type="entry name" value="TRNA1(VAL) (ADENINE(37)-N6)-METHYLTRANSFERASE"/>
    <property type="match status" value="1"/>
</dbReference>
<dbReference type="GO" id="GO:0008168">
    <property type="term" value="F:methyltransferase activity"/>
    <property type="evidence" value="ECO:0007669"/>
    <property type="project" value="UniProtKB-KW"/>
</dbReference>
<sequence>MPEPEISIGVVPAPASGQSGEGRATVAATSAGIDPGYVPAGFTVDAFHNGAFHLLQPSGAGHRAGMDAMLLAATVPEAARGSLADLGAGAGAAGLAAACRLTDLNVVLVERAAAMAHCARATLKLRENAHIAPRARVIEVDVTLRGAQRRAAGLADEAHDYVIMNPPFNSSHDRKTPDPLKAEAHAMEIEDLFEQWLRTANAILKPGGQVSIIARPESLGDILMGMGKRFGGIEITPVRPRLGDDAIRILVTAIKGSRARLLLRDRILIHDGPGHALSPQMNDLSNGRTTWPRRSKTRPPR</sequence>
<keyword evidence="2" id="KW-0949">S-adenosyl-L-methionine</keyword>
<dbReference type="Gene3D" id="3.40.50.150">
    <property type="entry name" value="Vaccinia Virus protein VP39"/>
    <property type="match status" value="1"/>
</dbReference>
<dbReference type="RefSeq" id="WP_267655918.1">
    <property type="nucleotide sequence ID" value="NZ_JAOVZR010000001.1"/>
</dbReference>
<feature type="compositionally biased region" description="Basic residues" evidence="3">
    <location>
        <begin position="291"/>
        <end position="301"/>
    </location>
</feature>
<dbReference type="InterPro" id="IPR007848">
    <property type="entry name" value="Small_mtfrase_dom"/>
</dbReference>
<reference evidence="5" key="1">
    <citation type="submission" date="2022-10" db="EMBL/GenBank/DDBJ databases">
        <title>Hoeflea sp. G2-23, isolated from marine algae.</title>
        <authorList>
            <person name="Kristyanto S."/>
            <person name="Kim J.M."/>
            <person name="Jeon C.O."/>
        </authorList>
    </citation>
    <scope>NUCLEOTIDE SEQUENCE</scope>
    <source>
        <strain evidence="5">G2-23</strain>
    </source>
</reference>
<feature type="compositionally biased region" description="Polar residues" evidence="3">
    <location>
        <begin position="279"/>
        <end position="289"/>
    </location>
</feature>
<dbReference type="InterPro" id="IPR029063">
    <property type="entry name" value="SAM-dependent_MTases_sf"/>
</dbReference>
<gene>
    <name evidence="5" type="ORF">OEG84_22950</name>
</gene>
<evidence type="ECO:0000313" key="6">
    <source>
        <dbReference type="Proteomes" id="UP001073227"/>
    </source>
</evidence>
<proteinExistence type="predicted"/>
<name>A0ABT3ZGV3_9HYPH</name>
<dbReference type="Pfam" id="PF05175">
    <property type="entry name" value="MTS"/>
    <property type="match status" value="1"/>
</dbReference>
<protein>
    <submittedName>
        <fullName evidence="5">Methyltransferase</fullName>
    </submittedName>
</protein>
<evidence type="ECO:0000256" key="2">
    <source>
        <dbReference type="ARBA" id="ARBA00022691"/>
    </source>
</evidence>